<feature type="region of interest" description="Disordered" evidence="1">
    <location>
        <begin position="36"/>
        <end position="56"/>
    </location>
</feature>
<reference evidence="3 4" key="1">
    <citation type="submission" date="2020-09" db="EMBL/GenBank/DDBJ databases">
        <title>Biosynthesis of the nuclear factor of activated T cells inhibitor NFAT-133 and its congeners in Streptomyces pactum.</title>
        <authorList>
            <person name="Zhou W."/>
            <person name="Posri P."/>
            <person name="Abugrain M.E."/>
            <person name="Weisberg A.J."/>
            <person name="Chang J.H."/>
            <person name="Mahmud T."/>
        </authorList>
    </citation>
    <scope>NUCLEOTIDE SEQUENCE [LARGE SCALE GENOMIC DNA]</scope>
    <source>
        <strain evidence="3 4">ATCC 27456</strain>
    </source>
</reference>
<dbReference type="EMBL" id="JACYXC010000001">
    <property type="protein sequence ID" value="MBH5338297.1"/>
    <property type="molecule type" value="Genomic_DNA"/>
</dbReference>
<evidence type="ECO:0000313" key="3">
    <source>
        <dbReference type="EMBL" id="MBH5338297.1"/>
    </source>
</evidence>
<accession>A0ABS0NTB0</accession>
<name>A0ABS0NTB0_9ACTN</name>
<evidence type="ECO:0000313" key="4">
    <source>
        <dbReference type="Proteomes" id="UP000807371"/>
    </source>
</evidence>
<keyword evidence="4" id="KW-1185">Reference proteome</keyword>
<proteinExistence type="predicted"/>
<dbReference type="Proteomes" id="UP000807371">
    <property type="component" value="Unassembled WGS sequence"/>
</dbReference>
<protein>
    <recommendedName>
        <fullName evidence="5">Secreted protein</fullName>
    </recommendedName>
</protein>
<feature type="signal peptide" evidence="2">
    <location>
        <begin position="1"/>
        <end position="33"/>
    </location>
</feature>
<evidence type="ECO:0008006" key="5">
    <source>
        <dbReference type="Google" id="ProtNLM"/>
    </source>
</evidence>
<gene>
    <name evidence="3" type="ORF">IHE55_27325</name>
</gene>
<keyword evidence="2" id="KW-0732">Signal</keyword>
<evidence type="ECO:0000256" key="2">
    <source>
        <dbReference type="SAM" id="SignalP"/>
    </source>
</evidence>
<evidence type="ECO:0000256" key="1">
    <source>
        <dbReference type="SAM" id="MobiDB-lite"/>
    </source>
</evidence>
<dbReference type="RefSeq" id="WP_392020489.1">
    <property type="nucleotide sequence ID" value="NZ_JBIBVS010000002.1"/>
</dbReference>
<comment type="caution">
    <text evidence="3">The sequence shown here is derived from an EMBL/GenBank/DDBJ whole genome shotgun (WGS) entry which is preliminary data.</text>
</comment>
<feature type="chain" id="PRO_5045598050" description="Secreted protein" evidence="2">
    <location>
        <begin position="34"/>
        <end position="185"/>
    </location>
</feature>
<organism evidence="3 4">
    <name type="scientific">Streptomyces pactum</name>
    <dbReference type="NCBI Taxonomy" id="68249"/>
    <lineage>
        <taxon>Bacteria</taxon>
        <taxon>Bacillati</taxon>
        <taxon>Actinomycetota</taxon>
        <taxon>Actinomycetes</taxon>
        <taxon>Kitasatosporales</taxon>
        <taxon>Streptomycetaceae</taxon>
        <taxon>Streptomyces</taxon>
    </lineage>
</organism>
<sequence>MRFPLRRRDGRRRVLPVVAAALCSAAVALGAQALASHPPGSGGGRSGDPEDRRTVPVAASADGGGFALLDATWTTAHIDQKGIHLNPKDTGLVVTYLAPVGRNPGSHDDWVGIYERDRLDKAHRKDWDWVCPNEPERCMSYGAAVVPAGNDGLESGRTYTVAYWTDGASESSGTPAATIDYVVPW</sequence>